<accession>A0ABR2K878</accession>
<gene>
    <name evidence="2" type="ORF">M9Y10_038372</name>
</gene>
<evidence type="ECO:0000256" key="1">
    <source>
        <dbReference type="SAM" id="MobiDB-lite"/>
    </source>
</evidence>
<name>A0ABR2K878_9EUKA</name>
<dbReference type="EMBL" id="JAPFFF010000006">
    <property type="protein sequence ID" value="KAK8887333.1"/>
    <property type="molecule type" value="Genomic_DNA"/>
</dbReference>
<sequence>MLNIIKFVEFKADIIQQSGLPFILANETEFDVMLSIDRLFVTAILKQGMVMKIHSESISMVTDVLFSNHLKIELFFDDEDFVEYISRRQKEKSKKKKSIEKDRKRRLSLTPKAESEAIYK</sequence>
<evidence type="ECO:0000313" key="3">
    <source>
        <dbReference type="Proteomes" id="UP001470230"/>
    </source>
</evidence>
<comment type="caution">
    <text evidence="2">The sequence shown here is derived from an EMBL/GenBank/DDBJ whole genome shotgun (WGS) entry which is preliminary data.</text>
</comment>
<feature type="region of interest" description="Disordered" evidence="1">
    <location>
        <begin position="89"/>
        <end position="120"/>
    </location>
</feature>
<dbReference type="Proteomes" id="UP001470230">
    <property type="component" value="Unassembled WGS sequence"/>
</dbReference>
<reference evidence="2 3" key="1">
    <citation type="submission" date="2024-04" db="EMBL/GenBank/DDBJ databases">
        <title>Tritrichomonas musculus Genome.</title>
        <authorList>
            <person name="Alves-Ferreira E."/>
            <person name="Grigg M."/>
            <person name="Lorenzi H."/>
            <person name="Galac M."/>
        </authorList>
    </citation>
    <scope>NUCLEOTIDE SEQUENCE [LARGE SCALE GENOMIC DNA]</scope>
    <source>
        <strain evidence="2 3">EAF2021</strain>
    </source>
</reference>
<organism evidence="2 3">
    <name type="scientific">Tritrichomonas musculus</name>
    <dbReference type="NCBI Taxonomy" id="1915356"/>
    <lineage>
        <taxon>Eukaryota</taxon>
        <taxon>Metamonada</taxon>
        <taxon>Parabasalia</taxon>
        <taxon>Tritrichomonadida</taxon>
        <taxon>Tritrichomonadidae</taxon>
        <taxon>Tritrichomonas</taxon>
    </lineage>
</organism>
<keyword evidence="3" id="KW-1185">Reference proteome</keyword>
<evidence type="ECO:0000313" key="2">
    <source>
        <dbReference type="EMBL" id="KAK8887333.1"/>
    </source>
</evidence>
<proteinExistence type="predicted"/>
<protein>
    <submittedName>
        <fullName evidence="2">Uncharacterized protein</fullName>
    </submittedName>
</protein>
<feature type="compositionally biased region" description="Basic residues" evidence="1">
    <location>
        <begin position="89"/>
        <end position="107"/>
    </location>
</feature>